<keyword evidence="4" id="KW-1185">Reference proteome</keyword>
<dbReference type="Proteomes" id="UP001212152">
    <property type="component" value="Unassembled WGS sequence"/>
</dbReference>
<evidence type="ECO:0000313" key="3">
    <source>
        <dbReference type="EMBL" id="KAJ3178462.1"/>
    </source>
</evidence>
<accession>A0AAD5TJL9</accession>
<name>A0AAD5TJL9_9FUNG</name>
<evidence type="ECO:0000313" key="4">
    <source>
        <dbReference type="Proteomes" id="UP001212152"/>
    </source>
</evidence>
<sequence>MRLPIHSHNPLLLAACVLAALIASVHAFIAPNISTWTGPLTAMTNPGDASVAATNPFNTRYATALDTNRVAILLPAYASTPYWMGVVHGLRIIGVPAKVVSSTTVLSTYSVAIIYTGTEYSWAPSTADVTNLRAFVLKGGHLVAMSNVPASLSSIFGVTSTKEAAGGTRAATTFVNVETTPTVLKGFNFTEPNEYIMSIWDDSADGGFQTVGYLKAQTTPAVTILANYYRRLVDGSTALTLDTSTSKAAVTVYQPAGYAGFAYAIGIDVGYWYFRAMSENTQIGYSYIGLYSPGYDTILRILKNIFLRTSDFMTLWPVPYNKGLAFLTTWDLDTAVAYPHTLAIATTALQAGAVGNANLHTKYTADAYETAYFQYGVPYVYQMTGFPTDAAGKPTVEFASHSVSHSPNANQFPIGSPSIEFIKAQNVSGAYFPFIYVCDPTLPNGVPWNGITCLQGGAGSNYSFWTLGGNIMGEVRVSKYLIDTMMATYNISAVVQTYRPGNLAYATTQGQVAAALGIIGGSSCANNNHNTHLPFHVTHNREQFAEIDNYEFPLTISDGDMNMSSSFYPNSSLQQQSSRAKQIAQYGGLYTILIHPSDIMFDKIQLQSALHDEVRPYAYFTNTSGMAWFWRGRDYVEYSHTTVGTVVTAPIVFQGPVDGLTVQVPKTWILATVSAGYTACQAVSYDTTTYAVVFRSTQKGTATLTFNIKAAGTAPTLTCPDFTPARNPQCLGFEVLVSSFMSTYTENRKVNELILDSQGSPNLFTQYTIDGRLLIQTDAGPTSYSTKNNWYSTLSKFCFDISLYTTVTFDLVAPVGSDFFVSLVSSDSACVTPVSTTTYVRVSDYVPMDGRNHTVNIPIADLNPTNSKYVQTLLFSNLSPGNAAFWIDNVIVKRRCVFAPGENYVAGTVIDNFASIGRWVTGINTLGGATDTVGMRYARMPFLNSLILEPASAASYFYSNFNGVYASAGTTDLVISVSGPVGGMFDAILSSGAGGTVTSTVSSSVAGKLSANSTVLWISLSNFTGVDLSQAYGLKLTNFSPFTAGSKFTINYISFAPRPGTPGTTVARPAPCVPAAGTPISDLCSYKEFVEGVNQLGGKTGDDSTAGTYVSLGTPKSGRASIGPIGNTTYWYTTLGAGNGCYDASTKFNAIQLKIAGPAGATARVVVKAGTAAGCKGASVSYAGTVTFTGMDTPVLATVPITGVTGLNPAYIQSVYVDSWSQVSATATYEIYYASLLAGATTNTPLTLATSAVSTPVASSCLTCMGTIVGNWCGMTAIPATNILGGYTNDDGTMKSQFLGSGGTLQLVPVDTTSYWYTLLTTSACYSAGTNNGLQIIVNAPAGSSFDIALRYKTDTGCTTTGPVLTVNSATYATFDGINAKNLTIPFTDFKGLDPTRLASLSLQKFTAARQAYSFSCVSLAKVTASIGTPLCSACPAPAVLDYCTAPAANANALGGVSGDDGTMATPPAVTGNSIALVPKSGSYWYTNIACVDYTYYKYLYITATLPAGASFNVEIQTSAATTAGCPAGSPIARADVSTTPYLTSTTSTAPQNITIPLTAFRAANAAIDPTRVVAISFSAFAPADGVSKYTVSCAFWSRYGVGGAMKKRRARGYEEENEDVEEDAFRVSDEL</sequence>
<evidence type="ECO:0000256" key="1">
    <source>
        <dbReference type="SAM" id="MobiDB-lite"/>
    </source>
</evidence>
<protein>
    <submittedName>
        <fullName evidence="3">Uncharacterized protein</fullName>
    </submittedName>
</protein>
<evidence type="ECO:0000256" key="2">
    <source>
        <dbReference type="SAM" id="SignalP"/>
    </source>
</evidence>
<feature type="region of interest" description="Disordered" evidence="1">
    <location>
        <begin position="1610"/>
        <end position="1632"/>
    </location>
</feature>
<keyword evidence="2" id="KW-0732">Signal</keyword>
<proteinExistence type="predicted"/>
<dbReference type="PROSITE" id="PS51257">
    <property type="entry name" value="PROKAR_LIPOPROTEIN"/>
    <property type="match status" value="1"/>
</dbReference>
<dbReference type="Gene3D" id="2.60.120.430">
    <property type="entry name" value="Galactose-binding lectin"/>
    <property type="match status" value="1"/>
</dbReference>
<reference evidence="3" key="1">
    <citation type="submission" date="2020-05" db="EMBL/GenBank/DDBJ databases">
        <title>Phylogenomic resolution of chytrid fungi.</title>
        <authorList>
            <person name="Stajich J.E."/>
            <person name="Amses K."/>
            <person name="Simmons R."/>
            <person name="Seto K."/>
            <person name="Myers J."/>
            <person name="Bonds A."/>
            <person name="Quandt C.A."/>
            <person name="Barry K."/>
            <person name="Liu P."/>
            <person name="Grigoriev I."/>
            <person name="Longcore J.E."/>
            <person name="James T.Y."/>
        </authorList>
    </citation>
    <scope>NUCLEOTIDE SEQUENCE</scope>
    <source>
        <strain evidence="3">JEL0379</strain>
    </source>
</reference>
<feature type="signal peptide" evidence="2">
    <location>
        <begin position="1"/>
        <end position="27"/>
    </location>
</feature>
<gene>
    <name evidence="3" type="ORF">HDU87_003536</name>
</gene>
<comment type="caution">
    <text evidence="3">The sequence shown here is derived from an EMBL/GenBank/DDBJ whole genome shotgun (WGS) entry which is preliminary data.</text>
</comment>
<feature type="chain" id="PRO_5042110331" evidence="2">
    <location>
        <begin position="28"/>
        <end position="1632"/>
    </location>
</feature>
<organism evidence="3 4">
    <name type="scientific">Geranomyces variabilis</name>
    <dbReference type="NCBI Taxonomy" id="109894"/>
    <lineage>
        <taxon>Eukaryota</taxon>
        <taxon>Fungi</taxon>
        <taxon>Fungi incertae sedis</taxon>
        <taxon>Chytridiomycota</taxon>
        <taxon>Chytridiomycota incertae sedis</taxon>
        <taxon>Chytridiomycetes</taxon>
        <taxon>Spizellomycetales</taxon>
        <taxon>Powellomycetaceae</taxon>
        <taxon>Geranomyces</taxon>
    </lineage>
</organism>
<dbReference type="EMBL" id="JADGJQ010000026">
    <property type="protein sequence ID" value="KAJ3178462.1"/>
    <property type="molecule type" value="Genomic_DNA"/>
</dbReference>